<evidence type="ECO:0000313" key="5">
    <source>
        <dbReference type="EMBL" id="MFC4911710.1"/>
    </source>
</evidence>
<feature type="domain" description="ABC transporter" evidence="4">
    <location>
        <begin position="10"/>
        <end position="221"/>
    </location>
</feature>
<evidence type="ECO:0000259" key="4">
    <source>
        <dbReference type="PROSITE" id="PS50893"/>
    </source>
</evidence>
<dbReference type="GO" id="GO:0005524">
    <property type="term" value="F:ATP binding"/>
    <property type="evidence" value="ECO:0007669"/>
    <property type="project" value="UniProtKB-KW"/>
</dbReference>
<dbReference type="PROSITE" id="PS50893">
    <property type="entry name" value="ABC_TRANSPORTER_2"/>
    <property type="match status" value="1"/>
</dbReference>
<proteinExistence type="inferred from homology"/>
<dbReference type="EMBL" id="JBHSIT010000010">
    <property type="protein sequence ID" value="MFC4911710.1"/>
    <property type="molecule type" value="Genomic_DNA"/>
</dbReference>
<dbReference type="InterPro" id="IPR015854">
    <property type="entry name" value="ABC_transpr_LolD-like"/>
</dbReference>
<comment type="similarity">
    <text evidence="1">Belongs to the ABC transporter superfamily.</text>
</comment>
<dbReference type="PANTHER" id="PTHR24220">
    <property type="entry name" value="IMPORT ATP-BINDING PROTEIN"/>
    <property type="match status" value="1"/>
</dbReference>
<dbReference type="RefSeq" id="WP_378260903.1">
    <property type="nucleotide sequence ID" value="NZ_JBHSIT010000010.1"/>
</dbReference>
<dbReference type="Gene3D" id="3.40.50.300">
    <property type="entry name" value="P-loop containing nucleotide triphosphate hydrolases"/>
    <property type="match status" value="1"/>
</dbReference>
<dbReference type="SUPFAM" id="SSF52540">
    <property type="entry name" value="P-loop containing nucleoside triphosphate hydrolases"/>
    <property type="match status" value="1"/>
</dbReference>
<protein>
    <submittedName>
        <fullName evidence="5">ABC transporter ATP-binding protein</fullName>
    </submittedName>
</protein>
<evidence type="ECO:0000256" key="3">
    <source>
        <dbReference type="ARBA" id="ARBA00022840"/>
    </source>
</evidence>
<dbReference type="SMART" id="SM00382">
    <property type="entry name" value="AAA"/>
    <property type="match status" value="1"/>
</dbReference>
<name>A0ABV9U8N6_9ACTN</name>
<dbReference type="InterPro" id="IPR017871">
    <property type="entry name" value="ABC_transporter-like_CS"/>
</dbReference>
<keyword evidence="3 5" id="KW-0067">ATP-binding</keyword>
<dbReference type="InterPro" id="IPR003593">
    <property type="entry name" value="AAA+_ATPase"/>
</dbReference>
<comment type="caution">
    <text evidence="5">The sequence shown here is derived from an EMBL/GenBank/DDBJ whole genome shotgun (WGS) entry which is preliminary data.</text>
</comment>
<dbReference type="Proteomes" id="UP001595872">
    <property type="component" value="Unassembled WGS sequence"/>
</dbReference>
<dbReference type="PROSITE" id="PS00211">
    <property type="entry name" value="ABC_TRANSPORTER_1"/>
    <property type="match status" value="1"/>
</dbReference>
<dbReference type="InterPro" id="IPR027417">
    <property type="entry name" value="P-loop_NTPase"/>
</dbReference>
<evidence type="ECO:0000256" key="1">
    <source>
        <dbReference type="ARBA" id="ARBA00005417"/>
    </source>
</evidence>
<reference evidence="6" key="1">
    <citation type="journal article" date="2019" name="Int. J. Syst. Evol. Microbiol.">
        <title>The Global Catalogue of Microorganisms (GCM) 10K type strain sequencing project: providing services to taxonomists for standard genome sequencing and annotation.</title>
        <authorList>
            <consortium name="The Broad Institute Genomics Platform"/>
            <consortium name="The Broad Institute Genome Sequencing Center for Infectious Disease"/>
            <person name="Wu L."/>
            <person name="Ma J."/>
        </authorList>
    </citation>
    <scope>NUCLEOTIDE SEQUENCE [LARGE SCALE GENOMIC DNA]</scope>
    <source>
        <strain evidence="6">KLKA75</strain>
    </source>
</reference>
<dbReference type="PANTHER" id="PTHR24220:SF689">
    <property type="entry name" value="LIPOPROTEIN-RELEASING SYSTEM ATP-BINDING PROTEIN LOLD"/>
    <property type="match status" value="1"/>
</dbReference>
<sequence length="223" mass="23600">MTAATATAPLDLRDVHHAYGGVEVLHGIDLVLKPGEVTALLGPSGSGKTTLLAVAGGLLRPTSGRVRVLGEDIAGLRLDRVARRVAFVLQAGSLIPYLTVEENLLARRVVAGYKITRADRARAAGLLAAVDLAAKARRHPDRLSGGERQRACVAQALYTGAPVLLADEPTASLDRVRGRAVMRLLAEHARETGASVLVATHDERALDLVDRTLTIEDGRLLPP</sequence>
<evidence type="ECO:0000256" key="2">
    <source>
        <dbReference type="ARBA" id="ARBA00022741"/>
    </source>
</evidence>
<dbReference type="Pfam" id="PF00005">
    <property type="entry name" value="ABC_tran"/>
    <property type="match status" value="1"/>
</dbReference>
<dbReference type="InterPro" id="IPR003439">
    <property type="entry name" value="ABC_transporter-like_ATP-bd"/>
</dbReference>
<evidence type="ECO:0000313" key="6">
    <source>
        <dbReference type="Proteomes" id="UP001595872"/>
    </source>
</evidence>
<organism evidence="5 6">
    <name type="scientific">Actinomadura gamaensis</name>
    <dbReference type="NCBI Taxonomy" id="1763541"/>
    <lineage>
        <taxon>Bacteria</taxon>
        <taxon>Bacillati</taxon>
        <taxon>Actinomycetota</taxon>
        <taxon>Actinomycetes</taxon>
        <taxon>Streptosporangiales</taxon>
        <taxon>Thermomonosporaceae</taxon>
        <taxon>Actinomadura</taxon>
    </lineage>
</organism>
<keyword evidence="2" id="KW-0547">Nucleotide-binding</keyword>
<accession>A0ABV9U8N6</accession>
<gene>
    <name evidence="5" type="ORF">ACFPCY_30700</name>
</gene>
<keyword evidence="6" id="KW-1185">Reference proteome</keyword>